<evidence type="ECO:0000256" key="2">
    <source>
        <dbReference type="ARBA" id="ARBA00006648"/>
    </source>
</evidence>
<keyword evidence="6" id="KW-0446">Lipid-binding</keyword>
<name>A0A1I8AEF4_9BILA</name>
<sequence length="75" mass="8430">YVNSSIEKVHALRPTGGNPYDIPKLKETAKDVIAKYQTLSAEAKADLQKQFPQMTALLKKEKVKKVVKIIIYGEN</sequence>
<organism evidence="7 8">
    <name type="scientific">Steinernema glaseri</name>
    <dbReference type="NCBI Taxonomy" id="37863"/>
    <lineage>
        <taxon>Eukaryota</taxon>
        <taxon>Metazoa</taxon>
        <taxon>Ecdysozoa</taxon>
        <taxon>Nematoda</taxon>
        <taxon>Chromadorea</taxon>
        <taxon>Rhabditida</taxon>
        <taxon>Tylenchina</taxon>
        <taxon>Panagrolaimomorpha</taxon>
        <taxon>Strongyloidoidea</taxon>
        <taxon>Steinernematidae</taxon>
        <taxon>Steinernema</taxon>
    </lineage>
</organism>
<proteinExistence type="inferred from homology"/>
<dbReference type="GO" id="GO:0005576">
    <property type="term" value="C:extracellular region"/>
    <property type="evidence" value="ECO:0007669"/>
    <property type="project" value="UniProtKB-SubCell"/>
</dbReference>
<dbReference type="AlphaFoldDB" id="A0A1I8AEF4"/>
<evidence type="ECO:0000256" key="4">
    <source>
        <dbReference type="ARBA" id="ARBA00022729"/>
    </source>
</evidence>
<evidence type="ECO:0000313" key="7">
    <source>
        <dbReference type="Proteomes" id="UP000095287"/>
    </source>
</evidence>
<evidence type="ECO:0000256" key="5">
    <source>
        <dbReference type="ARBA" id="ARBA00023054"/>
    </source>
</evidence>
<dbReference type="InterPro" id="IPR008632">
    <property type="entry name" value="Gp-FAR-1"/>
</dbReference>
<keyword evidence="3" id="KW-0964">Secreted</keyword>
<comment type="subcellular location">
    <subcellularLocation>
        <location evidence="1">Secreted</location>
    </subcellularLocation>
</comment>
<evidence type="ECO:0000256" key="1">
    <source>
        <dbReference type="ARBA" id="ARBA00004613"/>
    </source>
</evidence>
<evidence type="ECO:0000256" key="6">
    <source>
        <dbReference type="ARBA" id="ARBA00023121"/>
    </source>
</evidence>
<evidence type="ECO:0000256" key="3">
    <source>
        <dbReference type="ARBA" id="ARBA00022525"/>
    </source>
</evidence>
<dbReference type="GO" id="GO:0008289">
    <property type="term" value="F:lipid binding"/>
    <property type="evidence" value="ECO:0007669"/>
    <property type="project" value="UniProtKB-KW"/>
</dbReference>
<comment type="similarity">
    <text evidence="2">Belongs to the fatty-acid and retinol-binding protein (FARBP) family.</text>
</comment>
<dbReference type="Proteomes" id="UP000095287">
    <property type="component" value="Unplaced"/>
</dbReference>
<evidence type="ECO:0000313" key="8">
    <source>
        <dbReference type="WBParaSite" id="L893_g5097.t1"/>
    </source>
</evidence>
<keyword evidence="7" id="KW-1185">Reference proteome</keyword>
<protein>
    <submittedName>
        <fullName evidence="8">ABC transporter substrate-binding protein</fullName>
    </submittedName>
</protein>
<dbReference type="WBParaSite" id="L893_g5097.t1">
    <property type="protein sequence ID" value="L893_g5097.t1"/>
    <property type="gene ID" value="L893_g5097"/>
</dbReference>
<keyword evidence="5" id="KW-0175">Coiled coil</keyword>
<accession>A0A1I8AEF4</accession>
<keyword evidence="4" id="KW-0732">Signal</keyword>
<reference evidence="8" key="1">
    <citation type="submission" date="2016-11" db="UniProtKB">
        <authorList>
            <consortium name="WormBaseParasite"/>
        </authorList>
    </citation>
    <scope>IDENTIFICATION</scope>
</reference>
<dbReference type="Pfam" id="PF05823">
    <property type="entry name" value="Gp-FAR-1"/>
    <property type="match status" value="1"/>
</dbReference>
<dbReference type="Gene3D" id="1.20.120.1100">
    <property type="match status" value="1"/>
</dbReference>